<gene>
    <name evidence="5" type="ORF">ACFMB1_18985</name>
</gene>
<evidence type="ECO:0000256" key="1">
    <source>
        <dbReference type="ARBA" id="ARBA00023015"/>
    </source>
</evidence>
<dbReference type="PROSITE" id="PS00622">
    <property type="entry name" value="HTH_LUXR_1"/>
    <property type="match status" value="1"/>
</dbReference>
<evidence type="ECO:0000256" key="3">
    <source>
        <dbReference type="ARBA" id="ARBA00023163"/>
    </source>
</evidence>
<dbReference type="EMBL" id="JBHPON010000003">
    <property type="protein sequence ID" value="MFC6037647.1"/>
    <property type="molecule type" value="Genomic_DNA"/>
</dbReference>
<dbReference type="Proteomes" id="UP001596116">
    <property type="component" value="Unassembled WGS sequence"/>
</dbReference>
<dbReference type="SUPFAM" id="SSF52540">
    <property type="entry name" value="P-loop containing nucleoside triphosphate hydrolases"/>
    <property type="match status" value="1"/>
</dbReference>
<keyword evidence="3" id="KW-0804">Transcription</keyword>
<dbReference type="InterPro" id="IPR036388">
    <property type="entry name" value="WH-like_DNA-bd_sf"/>
</dbReference>
<evidence type="ECO:0000256" key="2">
    <source>
        <dbReference type="ARBA" id="ARBA00023125"/>
    </source>
</evidence>
<dbReference type="RefSeq" id="WP_379880964.1">
    <property type="nucleotide sequence ID" value="NZ_JBHPON010000003.1"/>
</dbReference>
<keyword evidence="6" id="KW-1185">Reference proteome</keyword>
<proteinExistence type="predicted"/>
<dbReference type="InterPro" id="IPR059106">
    <property type="entry name" value="WHD_MalT"/>
</dbReference>
<dbReference type="Pfam" id="PF25873">
    <property type="entry name" value="WHD_MalT"/>
    <property type="match status" value="1"/>
</dbReference>
<keyword evidence="1" id="KW-0805">Transcription regulation</keyword>
<name>A0ABW1L3C4_9PROT</name>
<feature type="domain" description="HTH luxR-type" evidence="4">
    <location>
        <begin position="797"/>
        <end position="862"/>
    </location>
</feature>
<dbReference type="InterPro" id="IPR016032">
    <property type="entry name" value="Sig_transdc_resp-reg_C-effctor"/>
</dbReference>
<dbReference type="SUPFAM" id="SSF46894">
    <property type="entry name" value="C-terminal effector domain of the bipartite response regulators"/>
    <property type="match status" value="1"/>
</dbReference>
<dbReference type="CDD" id="cd06170">
    <property type="entry name" value="LuxR_C_like"/>
    <property type="match status" value="1"/>
</dbReference>
<dbReference type="InterPro" id="IPR000792">
    <property type="entry name" value="Tscrpt_reg_LuxR_C"/>
</dbReference>
<reference evidence="5 6" key="1">
    <citation type="submission" date="2024-09" db="EMBL/GenBank/DDBJ databases">
        <authorList>
            <person name="Zhang Z.-H."/>
        </authorList>
    </citation>
    <scope>NUCLEOTIDE SEQUENCE [LARGE SCALE GENOMIC DNA]</scope>
    <source>
        <strain evidence="5 6">HHTR114</strain>
    </source>
</reference>
<dbReference type="PANTHER" id="PTHR44688">
    <property type="entry name" value="DNA-BINDING TRANSCRIPTIONAL ACTIVATOR DEVR_DOSR"/>
    <property type="match status" value="1"/>
</dbReference>
<dbReference type="PANTHER" id="PTHR44688:SF16">
    <property type="entry name" value="DNA-BINDING TRANSCRIPTIONAL ACTIVATOR DEVR_DOSR"/>
    <property type="match status" value="1"/>
</dbReference>
<evidence type="ECO:0000313" key="5">
    <source>
        <dbReference type="EMBL" id="MFC6037647.1"/>
    </source>
</evidence>
<evidence type="ECO:0000259" key="4">
    <source>
        <dbReference type="PROSITE" id="PS50043"/>
    </source>
</evidence>
<dbReference type="Pfam" id="PF00196">
    <property type="entry name" value="GerE"/>
    <property type="match status" value="1"/>
</dbReference>
<comment type="caution">
    <text evidence="5">The sequence shown here is derived from an EMBL/GenBank/DDBJ whole genome shotgun (WGS) entry which is preliminary data.</text>
</comment>
<dbReference type="PRINTS" id="PR00038">
    <property type="entry name" value="HTHLUXR"/>
</dbReference>
<dbReference type="InterPro" id="IPR027417">
    <property type="entry name" value="P-loop_NTPase"/>
</dbReference>
<keyword evidence="2" id="KW-0238">DNA-binding</keyword>
<dbReference type="Gene3D" id="1.10.10.10">
    <property type="entry name" value="Winged helix-like DNA-binding domain superfamily/Winged helix DNA-binding domain"/>
    <property type="match status" value="1"/>
</dbReference>
<accession>A0ABW1L3C4</accession>
<organism evidence="5 6">
    <name type="scientific">Hyphococcus aureus</name>
    <dbReference type="NCBI Taxonomy" id="2666033"/>
    <lineage>
        <taxon>Bacteria</taxon>
        <taxon>Pseudomonadati</taxon>
        <taxon>Pseudomonadota</taxon>
        <taxon>Alphaproteobacteria</taxon>
        <taxon>Parvularculales</taxon>
        <taxon>Parvularculaceae</taxon>
        <taxon>Hyphococcus</taxon>
    </lineage>
</organism>
<sequence>MPRNRLVSQLSDAVSKRLALIVAPAGYGKSSLLGQWAADAVEKGIRYGWLTLEQGEADEKQFLAYIVLVLSRAGIKLDELVTGARDGFADASTSAVLAKLVRSLNDEEGQIVLILEDYHSAECEAVNAITKRLIRDTLSQFTIFIDTRRQPNIDAFSLIASGDAIEIDAQQLRLTKDETLLALRDVTDENSGLEIYDQTEGWPVAVQLARVQKRAAPDEPILAGVDGGLVASYLTEQVLSTLDDNTQELLLTLAFLERFNPELTNYVLDSPSAWGRIDSLSSFAALIVPLDNKGGWYRLHHLFAEYLREMQIRQSHEKASSIQLRASHWHAEKKQLVEAVRYAANAGDYDECEKLIIAAGGWKIILHDGIGVLRSALRLLPDDVVASSARLMIARAYLHCKYGEIPEARAMLDASELIPDKLRPNLCDTDRLVVESMINLYEDRTSWTENHSRIRRQYSDPACLDALGWGTIRCEEVLIHLSCAEFDLVSARLREAFSFMRQSASVLGLNYCYIHAAHTAFYRGDLATAAANVERAGKMADENFGSDSGLKALASVLGYTLRIWKGECDRSEWPAFEETLFHTVENDGWVDIYITGLNAAILFARQCGDGQAPYRILSNMRAFAQQRNLDRLLKFCAMHEFALAAHHGDGNILSAAATNAAKRFLQDYRYEDNKRDWQSYLLAASVIAAAGSDDEPDHLARAAALAEHVGSGGWALYLQLAQCVRHIRQGVTEEAKPELIRLLKAALPGRVMGPFLGTAEVLKLLPGLRSDLHQREEELITLQFIHEILERAKTLNPVRDTGLLSEREYEVLQKLANGMSNKEIARALELTENTVKFHLKSLFSKLSVNKRTQAVIEAQRLGLVD</sequence>
<evidence type="ECO:0000313" key="6">
    <source>
        <dbReference type="Proteomes" id="UP001596116"/>
    </source>
</evidence>
<dbReference type="Gene3D" id="3.40.50.300">
    <property type="entry name" value="P-loop containing nucleotide triphosphate hydrolases"/>
    <property type="match status" value="1"/>
</dbReference>
<protein>
    <submittedName>
        <fullName evidence="5">LuxR C-terminal-related transcriptional regulator</fullName>
    </submittedName>
</protein>
<dbReference type="SMART" id="SM00421">
    <property type="entry name" value="HTH_LUXR"/>
    <property type="match status" value="1"/>
</dbReference>
<dbReference type="PROSITE" id="PS50043">
    <property type="entry name" value="HTH_LUXR_2"/>
    <property type="match status" value="1"/>
</dbReference>